<keyword evidence="1 5" id="KW-0808">Transferase</keyword>
<dbReference type="EC" id="2.3.-.-" evidence="5"/>
<dbReference type="EMBL" id="JBHSLD010000015">
    <property type="protein sequence ID" value="MFC5382295.1"/>
    <property type="molecule type" value="Genomic_DNA"/>
</dbReference>
<evidence type="ECO:0000259" key="4">
    <source>
        <dbReference type="PROSITE" id="PS51186"/>
    </source>
</evidence>
<evidence type="ECO:0000313" key="5">
    <source>
        <dbReference type="EMBL" id="MFC5382295.1"/>
    </source>
</evidence>
<feature type="region of interest" description="Disordered" evidence="3">
    <location>
        <begin position="159"/>
        <end position="182"/>
    </location>
</feature>
<feature type="domain" description="N-acetyltransferase" evidence="4">
    <location>
        <begin position="13"/>
        <end position="178"/>
    </location>
</feature>
<keyword evidence="6" id="KW-1185">Reference proteome</keyword>
<organism evidence="5 6">
    <name type="scientific">Aquipuribacter nitratireducens</name>
    <dbReference type="NCBI Taxonomy" id="650104"/>
    <lineage>
        <taxon>Bacteria</taxon>
        <taxon>Bacillati</taxon>
        <taxon>Actinomycetota</taxon>
        <taxon>Actinomycetes</taxon>
        <taxon>Micrococcales</taxon>
        <taxon>Intrasporangiaceae</taxon>
        <taxon>Aquipuribacter</taxon>
    </lineage>
</organism>
<dbReference type="Gene3D" id="3.40.630.30">
    <property type="match status" value="1"/>
</dbReference>
<dbReference type="Pfam" id="PF00583">
    <property type="entry name" value="Acetyltransf_1"/>
    <property type="match status" value="1"/>
</dbReference>
<dbReference type="PANTHER" id="PTHR43877">
    <property type="entry name" value="AMINOALKYLPHOSPHONATE N-ACETYLTRANSFERASE-RELATED-RELATED"/>
    <property type="match status" value="1"/>
</dbReference>
<proteinExistence type="predicted"/>
<dbReference type="GO" id="GO:0016746">
    <property type="term" value="F:acyltransferase activity"/>
    <property type="evidence" value="ECO:0007669"/>
    <property type="project" value="UniProtKB-KW"/>
</dbReference>
<evidence type="ECO:0000313" key="6">
    <source>
        <dbReference type="Proteomes" id="UP001596122"/>
    </source>
</evidence>
<dbReference type="Proteomes" id="UP001596122">
    <property type="component" value="Unassembled WGS sequence"/>
</dbReference>
<dbReference type="InterPro" id="IPR016181">
    <property type="entry name" value="Acyl_CoA_acyltransferase"/>
</dbReference>
<evidence type="ECO:0000256" key="1">
    <source>
        <dbReference type="ARBA" id="ARBA00022679"/>
    </source>
</evidence>
<protein>
    <submittedName>
        <fullName evidence="5">GNAT family N-acetyltransferase</fullName>
        <ecNumber evidence="5">2.3.-.-</ecNumber>
    </submittedName>
</protein>
<accession>A0ABW0GRE5</accession>
<dbReference type="RefSeq" id="WP_340271201.1">
    <property type="nucleotide sequence ID" value="NZ_JBBEOG010000010.1"/>
</dbReference>
<dbReference type="InterPro" id="IPR000182">
    <property type="entry name" value="GNAT_dom"/>
</dbReference>
<dbReference type="SUPFAM" id="SSF55729">
    <property type="entry name" value="Acyl-CoA N-acyltransferases (Nat)"/>
    <property type="match status" value="1"/>
</dbReference>
<gene>
    <name evidence="5" type="ORF">ACFPJ6_16125</name>
</gene>
<dbReference type="InterPro" id="IPR050832">
    <property type="entry name" value="Bact_Acetyltransf"/>
</dbReference>
<sequence>MTSPLGGGAGADRSVRPARDADVPAIGAVHARSWTGPYASLLPPRVVEALGAAALAEAWRDAVLAPPSPAHTVHVAVGDGIVAGFAAAAPVPDDPAAVELVALEVDPLHTRQGHGSRLLAAVADTSRARGVERLEAWVHVDDAPRRAFLQGAGFAPDGARRRRALAGGDGTGDDSTRDDDVDARTVWPEVRLSAWLEPA</sequence>
<keyword evidence="2 5" id="KW-0012">Acyltransferase</keyword>
<name>A0ABW0GRE5_9MICO</name>
<dbReference type="PROSITE" id="PS51186">
    <property type="entry name" value="GNAT"/>
    <property type="match status" value="1"/>
</dbReference>
<comment type="caution">
    <text evidence="5">The sequence shown here is derived from an EMBL/GenBank/DDBJ whole genome shotgun (WGS) entry which is preliminary data.</text>
</comment>
<evidence type="ECO:0000256" key="2">
    <source>
        <dbReference type="ARBA" id="ARBA00023315"/>
    </source>
</evidence>
<dbReference type="CDD" id="cd04301">
    <property type="entry name" value="NAT_SF"/>
    <property type="match status" value="1"/>
</dbReference>
<reference evidence="6" key="1">
    <citation type="journal article" date="2019" name="Int. J. Syst. Evol. Microbiol.">
        <title>The Global Catalogue of Microorganisms (GCM) 10K type strain sequencing project: providing services to taxonomists for standard genome sequencing and annotation.</title>
        <authorList>
            <consortium name="The Broad Institute Genomics Platform"/>
            <consortium name="The Broad Institute Genome Sequencing Center for Infectious Disease"/>
            <person name="Wu L."/>
            <person name="Ma J."/>
        </authorList>
    </citation>
    <scope>NUCLEOTIDE SEQUENCE [LARGE SCALE GENOMIC DNA]</scope>
    <source>
        <strain evidence="6">CCUG 43114</strain>
    </source>
</reference>
<evidence type="ECO:0000256" key="3">
    <source>
        <dbReference type="SAM" id="MobiDB-lite"/>
    </source>
</evidence>